<proteinExistence type="predicted"/>
<organism evidence="2 3">
    <name type="scientific">Halostreptopolyspora alba</name>
    <dbReference type="NCBI Taxonomy" id="2487137"/>
    <lineage>
        <taxon>Bacteria</taxon>
        <taxon>Bacillati</taxon>
        <taxon>Actinomycetota</taxon>
        <taxon>Actinomycetes</taxon>
        <taxon>Streptosporangiales</taxon>
        <taxon>Nocardiopsidaceae</taxon>
        <taxon>Halostreptopolyspora</taxon>
    </lineage>
</organism>
<dbReference type="Proteomes" id="UP000269198">
    <property type="component" value="Unassembled WGS sequence"/>
</dbReference>
<gene>
    <name evidence="2" type="ORF">EFW17_16240</name>
</gene>
<dbReference type="EMBL" id="RJMB01000017">
    <property type="protein sequence ID" value="RNL83365.1"/>
    <property type="molecule type" value="Genomic_DNA"/>
</dbReference>
<keyword evidence="1" id="KW-0812">Transmembrane</keyword>
<dbReference type="AlphaFoldDB" id="A0A3N0E6B3"/>
<keyword evidence="1" id="KW-1133">Transmembrane helix</keyword>
<feature type="transmembrane region" description="Helical" evidence="1">
    <location>
        <begin position="6"/>
        <end position="24"/>
    </location>
</feature>
<keyword evidence="3" id="KW-1185">Reference proteome</keyword>
<evidence type="ECO:0000313" key="3">
    <source>
        <dbReference type="Proteomes" id="UP000269198"/>
    </source>
</evidence>
<keyword evidence="1" id="KW-0472">Membrane</keyword>
<dbReference type="Pfam" id="PF14029">
    <property type="entry name" value="DUF4244"/>
    <property type="match status" value="1"/>
</dbReference>
<accession>A0A3N0E6B3</accession>
<protein>
    <submittedName>
        <fullName evidence="2">DUF4244 domain-containing protein</fullName>
    </submittedName>
</protein>
<name>A0A3N0E6B3_9ACTN</name>
<comment type="caution">
    <text evidence="2">The sequence shown here is derived from an EMBL/GenBank/DDBJ whole genome shotgun (WGS) entry which is preliminary data.</text>
</comment>
<evidence type="ECO:0000313" key="2">
    <source>
        <dbReference type="EMBL" id="RNL83365.1"/>
    </source>
</evidence>
<sequence length="45" mass="4694">MSTAEYAIGTATACAFAAALYLILTSSQVRETLTRIVTDALQTVG</sequence>
<reference evidence="2 3" key="1">
    <citation type="submission" date="2018-11" db="EMBL/GenBank/DDBJ databases">
        <title>The genome draft of YIM 96095.</title>
        <authorList>
            <person name="Tang S.-K."/>
            <person name="Chunyu W.-X."/>
            <person name="Feng Y.-Z."/>
        </authorList>
    </citation>
    <scope>NUCLEOTIDE SEQUENCE [LARGE SCALE GENOMIC DNA]</scope>
    <source>
        <strain evidence="2 3">YIM 96095</strain>
    </source>
</reference>
<evidence type="ECO:0000256" key="1">
    <source>
        <dbReference type="SAM" id="Phobius"/>
    </source>
</evidence>
<dbReference type="InterPro" id="IPR025338">
    <property type="entry name" value="DUF4244"/>
</dbReference>